<evidence type="ECO:0000313" key="3">
    <source>
        <dbReference type="Proteomes" id="UP001172684"/>
    </source>
</evidence>
<reference evidence="2" key="1">
    <citation type="submission" date="2022-10" db="EMBL/GenBank/DDBJ databases">
        <title>Culturing micro-colonial fungi from biological soil crusts in the Mojave desert and describing Neophaeococcomyces mojavensis, and introducing the new genera and species Taxawa tesnikishii.</title>
        <authorList>
            <person name="Kurbessoian T."/>
            <person name="Stajich J.E."/>
        </authorList>
    </citation>
    <scope>NUCLEOTIDE SEQUENCE</scope>
    <source>
        <strain evidence="2">TK_1</strain>
    </source>
</reference>
<evidence type="ECO:0000256" key="1">
    <source>
        <dbReference type="SAM" id="MobiDB-lite"/>
    </source>
</evidence>
<gene>
    <name evidence="2" type="ORF">H2201_001439</name>
</gene>
<evidence type="ECO:0000313" key="2">
    <source>
        <dbReference type="EMBL" id="KAJ9668391.1"/>
    </source>
</evidence>
<dbReference type="Proteomes" id="UP001172684">
    <property type="component" value="Unassembled WGS sequence"/>
</dbReference>
<name>A0ABQ9P505_9PEZI</name>
<comment type="caution">
    <text evidence="2">The sequence shown here is derived from an EMBL/GenBank/DDBJ whole genome shotgun (WGS) entry which is preliminary data.</text>
</comment>
<dbReference type="Pfam" id="PF06101">
    <property type="entry name" value="Vps62"/>
    <property type="match status" value="1"/>
</dbReference>
<evidence type="ECO:0008006" key="4">
    <source>
        <dbReference type="Google" id="ProtNLM"/>
    </source>
</evidence>
<keyword evidence="3" id="KW-1185">Reference proteome</keyword>
<protein>
    <recommendedName>
        <fullName evidence="4">Vacuolar protein sorting-associated protein 62</fullName>
    </recommendedName>
</protein>
<dbReference type="PANTHER" id="PTHR48174">
    <property type="entry name" value="DUF946 FAMILY PROTEIN"/>
    <property type="match status" value="1"/>
</dbReference>
<dbReference type="InterPro" id="IPR009291">
    <property type="entry name" value="Vps62"/>
</dbReference>
<proteinExistence type="predicted"/>
<sequence length="335" mass="36723">MTPLTFLIAAGYASVTATARVLERRAPPGIPSYVLDYAPLVYLHSADQYMPSDIGAQVANTQPEVNFEVVAGAPNPLTLDNLDQLNALGGKNVYLTSKVDITTNPAWLNGARPDSTGKISGATPCVVIVNDKGSGNVDAFYMYFWANNWGGEVLGKNLGNHVGDFEHNMIRFENGVPKAIWYSQHGNGQAFKYSTVKKSGLRPLVYVSKGSHALYATTGKHDHTIPNLNLPFGLLVDHTDAGIKWDPLLSTWYYTYDGASSTFTARSEGVPTGWLYFEGRWGDQEYPESDPRQKKFFGVPKYSSGPTGPKDKQLNREKVCPDNGQLCIVRNILVP</sequence>
<accession>A0ABQ9P505</accession>
<feature type="region of interest" description="Disordered" evidence="1">
    <location>
        <begin position="297"/>
        <end position="316"/>
    </location>
</feature>
<organism evidence="2 3">
    <name type="scientific">Coniosporium apollinis</name>
    <dbReference type="NCBI Taxonomy" id="61459"/>
    <lineage>
        <taxon>Eukaryota</taxon>
        <taxon>Fungi</taxon>
        <taxon>Dikarya</taxon>
        <taxon>Ascomycota</taxon>
        <taxon>Pezizomycotina</taxon>
        <taxon>Dothideomycetes</taxon>
        <taxon>Dothideomycetes incertae sedis</taxon>
        <taxon>Coniosporium</taxon>
    </lineage>
</organism>
<dbReference type="EMBL" id="JAPDRL010000007">
    <property type="protein sequence ID" value="KAJ9668391.1"/>
    <property type="molecule type" value="Genomic_DNA"/>
</dbReference>
<dbReference type="PANTHER" id="PTHR48174:SF5">
    <property type="entry name" value="VACUOLAR PROTEIN SORTING-ASSOCIATED PROTEIN 62"/>
    <property type="match status" value="1"/>
</dbReference>